<dbReference type="CDD" id="cd10527">
    <property type="entry name" value="SET_LSMT"/>
    <property type="match status" value="1"/>
</dbReference>
<gene>
    <name evidence="3" type="ORF">B0H16DRAFT_1795183</name>
</gene>
<evidence type="ECO:0000256" key="1">
    <source>
        <dbReference type="SAM" id="MobiDB-lite"/>
    </source>
</evidence>
<dbReference type="SUPFAM" id="SSF82199">
    <property type="entry name" value="SET domain"/>
    <property type="match status" value="1"/>
</dbReference>
<evidence type="ECO:0000313" key="4">
    <source>
        <dbReference type="Proteomes" id="UP001215598"/>
    </source>
</evidence>
<dbReference type="Proteomes" id="UP001215598">
    <property type="component" value="Unassembled WGS sequence"/>
</dbReference>
<reference evidence="3" key="1">
    <citation type="submission" date="2023-03" db="EMBL/GenBank/DDBJ databases">
        <title>Massive genome expansion in bonnet fungi (Mycena s.s.) driven by repeated elements and novel gene families across ecological guilds.</title>
        <authorList>
            <consortium name="Lawrence Berkeley National Laboratory"/>
            <person name="Harder C.B."/>
            <person name="Miyauchi S."/>
            <person name="Viragh M."/>
            <person name="Kuo A."/>
            <person name="Thoen E."/>
            <person name="Andreopoulos B."/>
            <person name="Lu D."/>
            <person name="Skrede I."/>
            <person name="Drula E."/>
            <person name="Henrissat B."/>
            <person name="Morin E."/>
            <person name="Kohler A."/>
            <person name="Barry K."/>
            <person name="LaButti K."/>
            <person name="Morin E."/>
            <person name="Salamov A."/>
            <person name="Lipzen A."/>
            <person name="Mereny Z."/>
            <person name="Hegedus B."/>
            <person name="Baldrian P."/>
            <person name="Stursova M."/>
            <person name="Weitz H."/>
            <person name="Taylor A."/>
            <person name="Grigoriev I.V."/>
            <person name="Nagy L.G."/>
            <person name="Martin F."/>
            <person name="Kauserud H."/>
        </authorList>
    </citation>
    <scope>NUCLEOTIDE SEQUENCE</scope>
    <source>
        <strain evidence="3">CBHHK182m</strain>
    </source>
</reference>
<dbReference type="InterPro" id="IPR050600">
    <property type="entry name" value="SETD3_SETD6_MTase"/>
</dbReference>
<comment type="caution">
    <text evidence="3">The sequence shown here is derived from an EMBL/GenBank/DDBJ whole genome shotgun (WGS) entry which is preliminary data.</text>
</comment>
<accession>A0AAD7HFH3</accession>
<dbReference type="GO" id="GO:0016279">
    <property type="term" value="F:protein-lysine N-methyltransferase activity"/>
    <property type="evidence" value="ECO:0007669"/>
    <property type="project" value="TreeGrafter"/>
</dbReference>
<name>A0AAD7HFH3_9AGAR</name>
<dbReference type="InterPro" id="IPR046341">
    <property type="entry name" value="SET_dom_sf"/>
</dbReference>
<proteinExistence type="predicted"/>
<feature type="region of interest" description="Disordered" evidence="1">
    <location>
        <begin position="447"/>
        <end position="476"/>
    </location>
</feature>
<dbReference type="Gene3D" id="3.90.1410.10">
    <property type="entry name" value="set domain protein methyltransferase, domain 1"/>
    <property type="match status" value="1"/>
</dbReference>
<sequence>MTIPMWQCNVLGFAVQIKQCAFHVRFMTEPNAVANLLAWCSERGFWIDPSIQIISGPCGVAVVSQDSTIPEDRILVRIPRESVLSVKSSPISDLIPPHPYGRGAQLSLALALSVELVIGATSPWFLYLQSLPRQIPGIPLFWSRGVENQQSFPPNGDPFEWLNGTEAWKMLFDSGDSDSSLVSEIDEYFHEVAEPVYAQVFESSPEKAPSSPEFYHAYSLVSSRSFLVDSYHGLSMVPIADAFNHTQENHVHLESDFDVCPECGSLQRCVHDDTTEPDPRSIVPDDADNFYEMVSSLPIPPHSEVFNTYGETLTNAQLLVQYGFILDGNDNDHLTWTFDELAQFSEHHLLASGSWTWDSVGGLPEFRDLLRSINLRPWERISESELVSLDRTHQFSLNGDATISHGLWLFFALLLVCLRNTSPYHTRNLDSLIVLLEETLQCQLTLESSESTNHADDDDTLLVPPSPGHSDQQQRPSPYGVILELARLLASLCRARSARTGRAGVEMAELGEILDRLPNDMTPTKMAISLAMTERSLLDSCMSAWDGFVDGALGQA</sequence>
<dbReference type="PANTHER" id="PTHR13271">
    <property type="entry name" value="UNCHARACTERIZED PUTATIVE METHYLTRANSFERASE"/>
    <property type="match status" value="1"/>
</dbReference>
<dbReference type="InterPro" id="IPR001214">
    <property type="entry name" value="SET_dom"/>
</dbReference>
<organism evidence="3 4">
    <name type="scientific">Mycena metata</name>
    <dbReference type="NCBI Taxonomy" id="1033252"/>
    <lineage>
        <taxon>Eukaryota</taxon>
        <taxon>Fungi</taxon>
        <taxon>Dikarya</taxon>
        <taxon>Basidiomycota</taxon>
        <taxon>Agaricomycotina</taxon>
        <taxon>Agaricomycetes</taxon>
        <taxon>Agaricomycetidae</taxon>
        <taxon>Agaricales</taxon>
        <taxon>Marasmiineae</taxon>
        <taxon>Mycenaceae</taxon>
        <taxon>Mycena</taxon>
    </lineage>
</organism>
<evidence type="ECO:0000259" key="2">
    <source>
        <dbReference type="PROSITE" id="PS50280"/>
    </source>
</evidence>
<evidence type="ECO:0000313" key="3">
    <source>
        <dbReference type="EMBL" id="KAJ7719593.1"/>
    </source>
</evidence>
<feature type="domain" description="SET" evidence="2">
    <location>
        <begin position="123"/>
        <end position="310"/>
    </location>
</feature>
<keyword evidence="4" id="KW-1185">Reference proteome</keyword>
<dbReference type="PANTHER" id="PTHR13271:SF34">
    <property type="entry name" value="N-LYSINE METHYLTRANSFERASE SETD6"/>
    <property type="match status" value="1"/>
</dbReference>
<dbReference type="EMBL" id="JARKIB010000250">
    <property type="protein sequence ID" value="KAJ7719593.1"/>
    <property type="molecule type" value="Genomic_DNA"/>
</dbReference>
<dbReference type="PROSITE" id="PS50280">
    <property type="entry name" value="SET"/>
    <property type="match status" value="1"/>
</dbReference>
<dbReference type="GO" id="GO:0005634">
    <property type="term" value="C:nucleus"/>
    <property type="evidence" value="ECO:0007669"/>
    <property type="project" value="TreeGrafter"/>
</dbReference>
<protein>
    <recommendedName>
        <fullName evidence="2">SET domain-containing protein</fullName>
    </recommendedName>
</protein>
<dbReference type="AlphaFoldDB" id="A0AAD7HFH3"/>